<gene>
    <name evidence="2" type="ORF">GCM10022377_25400</name>
</gene>
<name>A0ABP7DV63_9MICC</name>
<organism evidence="2 3">
    <name type="scientific">Zhihengliuella alba</name>
    <dbReference type="NCBI Taxonomy" id="547018"/>
    <lineage>
        <taxon>Bacteria</taxon>
        <taxon>Bacillati</taxon>
        <taxon>Actinomycetota</taxon>
        <taxon>Actinomycetes</taxon>
        <taxon>Micrococcales</taxon>
        <taxon>Micrococcaceae</taxon>
        <taxon>Zhihengliuella</taxon>
    </lineage>
</organism>
<evidence type="ECO:0000313" key="2">
    <source>
        <dbReference type="EMBL" id="GAA3710738.1"/>
    </source>
</evidence>
<feature type="region of interest" description="Disordered" evidence="1">
    <location>
        <begin position="1"/>
        <end position="59"/>
    </location>
</feature>
<comment type="caution">
    <text evidence="2">The sequence shown here is derived from an EMBL/GenBank/DDBJ whole genome shotgun (WGS) entry which is preliminary data.</text>
</comment>
<dbReference type="RefSeq" id="WP_344885324.1">
    <property type="nucleotide sequence ID" value="NZ_BAABCJ010000006.1"/>
</dbReference>
<protein>
    <recommendedName>
        <fullName evidence="4">Antitoxin</fullName>
    </recommendedName>
</protein>
<dbReference type="EMBL" id="BAABCJ010000006">
    <property type="protein sequence ID" value="GAA3710738.1"/>
    <property type="molecule type" value="Genomic_DNA"/>
</dbReference>
<reference evidence="3" key="1">
    <citation type="journal article" date="2019" name="Int. J. Syst. Evol. Microbiol.">
        <title>The Global Catalogue of Microorganisms (GCM) 10K type strain sequencing project: providing services to taxonomists for standard genome sequencing and annotation.</title>
        <authorList>
            <consortium name="The Broad Institute Genomics Platform"/>
            <consortium name="The Broad Institute Genome Sequencing Center for Infectious Disease"/>
            <person name="Wu L."/>
            <person name="Ma J."/>
        </authorList>
    </citation>
    <scope>NUCLEOTIDE SEQUENCE [LARGE SCALE GENOMIC DNA]</scope>
    <source>
        <strain evidence="3">JCM 16961</strain>
    </source>
</reference>
<accession>A0ABP7DV63</accession>
<proteinExistence type="predicted"/>
<evidence type="ECO:0000256" key="1">
    <source>
        <dbReference type="SAM" id="MobiDB-lite"/>
    </source>
</evidence>
<evidence type="ECO:0008006" key="4">
    <source>
        <dbReference type="Google" id="ProtNLM"/>
    </source>
</evidence>
<feature type="compositionally biased region" description="Gly residues" evidence="1">
    <location>
        <begin position="1"/>
        <end position="11"/>
    </location>
</feature>
<feature type="compositionally biased region" description="Basic and acidic residues" evidence="1">
    <location>
        <begin position="13"/>
        <end position="59"/>
    </location>
</feature>
<evidence type="ECO:0000313" key="3">
    <source>
        <dbReference type="Proteomes" id="UP001501536"/>
    </source>
</evidence>
<sequence>MALGDNLGGLGDKFNELKEQHGDQVNEHVDNLQEQHGDKLGEHQDTVDGAVDKGQEFLR</sequence>
<dbReference type="Proteomes" id="UP001501536">
    <property type="component" value="Unassembled WGS sequence"/>
</dbReference>
<keyword evidence="3" id="KW-1185">Reference proteome</keyword>